<keyword evidence="6" id="KW-0449">Lipoprotein</keyword>
<dbReference type="Pfam" id="PF05433">
    <property type="entry name" value="Rick_17kDa_Anti"/>
    <property type="match status" value="1"/>
</dbReference>
<protein>
    <submittedName>
        <fullName evidence="6">Outer membrane lipoprotein</fullName>
    </submittedName>
</protein>
<sequence length="210" mass="21358">MSSIQPYQPPGGSPVSRLHPLVAAAAVAVIALCVVGIAAFAGWLPRSQAQEGAPRIADAQLLAQAPAAPEAKPAKPAQPAKPAAKPAATAAADCARCGTVESVRQIQVPVDNQGNAIVGTVAGGVVGGVVGNQFGGGNGKTALTVLGAVGGALAGREIERNIQGQRTVTRHEMKVRMSDGELRTFNSQEPFNLASGDHVRINDNGRVVLR</sequence>
<evidence type="ECO:0000313" key="6">
    <source>
        <dbReference type="EMBL" id="VFR18419.1"/>
    </source>
</evidence>
<evidence type="ECO:0000256" key="3">
    <source>
        <dbReference type="SAM" id="MobiDB-lite"/>
    </source>
</evidence>
<reference evidence="6" key="1">
    <citation type="submission" date="2019-03" db="EMBL/GenBank/DDBJ databases">
        <authorList>
            <person name="Danneels B."/>
        </authorList>
    </citation>
    <scope>NUCLEOTIDE SEQUENCE</scope>
</reference>
<gene>
    <name evidence="6" type="ORF">AMP9_0321</name>
</gene>
<keyword evidence="4" id="KW-0812">Transmembrane</keyword>
<evidence type="ECO:0000256" key="4">
    <source>
        <dbReference type="SAM" id="Phobius"/>
    </source>
</evidence>
<keyword evidence="4" id="KW-1133">Transmembrane helix</keyword>
<feature type="domain" description="Glycine zipper 2TM" evidence="5">
    <location>
        <begin position="118"/>
        <end position="159"/>
    </location>
</feature>
<organism evidence="6">
    <name type="scientific">plant metagenome</name>
    <dbReference type="NCBI Taxonomy" id="1297885"/>
    <lineage>
        <taxon>unclassified sequences</taxon>
        <taxon>metagenomes</taxon>
        <taxon>organismal metagenomes</taxon>
    </lineage>
</organism>
<dbReference type="EMBL" id="CAADHY010000013">
    <property type="protein sequence ID" value="VFR18419.1"/>
    <property type="molecule type" value="Genomic_DNA"/>
</dbReference>
<dbReference type="InterPro" id="IPR051407">
    <property type="entry name" value="Bact_OM_lipoprot/Surf_antigen"/>
</dbReference>
<comment type="subcellular location">
    <subcellularLocation>
        <location evidence="1">Membrane</location>
    </subcellularLocation>
</comment>
<evidence type="ECO:0000259" key="5">
    <source>
        <dbReference type="Pfam" id="PF05433"/>
    </source>
</evidence>
<evidence type="ECO:0000256" key="2">
    <source>
        <dbReference type="ARBA" id="ARBA00023136"/>
    </source>
</evidence>
<feature type="region of interest" description="Disordered" evidence="3">
    <location>
        <begin position="65"/>
        <end position="85"/>
    </location>
</feature>
<evidence type="ECO:0000256" key="1">
    <source>
        <dbReference type="ARBA" id="ARBA00004370"/>
    </source>
</evidence>
<feature type="transmembrane region" description="Helical" evidence="4">
    <location>
        <begin position="20"/>
        <end position="44"/>
    </location>
</feature>
<name>A0A484P108_9ZZZZ</name>
<accession>A0A484P108</accession>
<dbReference type="PANTHER" id="PTHR35603">
    <property type="match status" value="1"/>
</dbReference>
<proteinExistence type="predicted"/>
<dbReference type="GO" id="GO:0019867">
    <property type="term" value="C:outer membrane"/>
    <property type="evidence" value="ECO:0007669"/>
    <property type="project" value="InterPro"/>
</dbReference>
<dbReference type="InterPro" id="IPR008816">
    <property type="entry name" value="Gly_zipper_2TM_dom"/>
</dbReference>
<keyword evidence="2 4" id="KW-0472">Membrane</keyword>
<dbReference type="PANTHER" id="PTHR35603:SF2">
    <property type="entry name" value="OUTER MEMBRANE LIPOPROTEIN"/>
    <property type="match status" value="1"/>
</dbReference>
<dbReference type="AlphaFoldDB" id="A0A484P108"/>